<evidence type="ECO:0000256" key="1">
    <source>
        <dbReference type="ARBA" id="ARBA00008987"/>
    </source>
</evidence>
<dbReference type="EMBL" id="CAXLJM020000101">
    <property type="protein sequence ID" value="CAL8133665.1"/>
    <property type="molecule type" value="Genomic_DNA"/>
</dbReference>
<name>A0ABP1RR41_9HEXA</name>
<dbReference type="InterPro" id="IPR036249">
    <property type="entry name" value="Thioredoxin-like_sf"/>
</dbReference>
<dbReference type="PANTHER" id="PTHR43601:SF3">
    <property type="entry name" value="THIOREDOXIN, MITOCHONDRIAL"/>
    <property type="match status" value="1"/>
</dbReference>
<evidence type="ECO:0000313" key="4">
    <source>
        <dbReference type="EMBL" id="CAL8133665.1"/>
    </source>
</evidence>
<feature type="domain" description="Thioredoxin" evidence="3">
    <location>
        <begin position="44"/>
        <end position="134"/>
    </location>
</feature>
<dbReference type="Pfam" id="PF00085">
    <property type="entry name" value="Thioredoxin"/>
    <property type="match status" value="1"/>
</dbReference>
<feature type="chain" id="PRO_5045436585" description="Thioredoxin domain-containing protein" evidence="2">
    <location>
        <begin position="33"/>
        <end position="152"/>
    </location>
</feature>
<dbReference type="PANTHER" id="PTHR43601">
    <property type="entry name" value="THIOREDOXIN, MITOCHONDRIAL"/>
    <property type="match status" value="1"/>
</dbReference>
<evidence type="ECO:0000256" key="2">
    <source>
        <dbReference type="SAM" id="SignalP"/>
    </source>
</evidence>
<dbReference type="SUPFAM" id="SSF52833">
    <property type="entry name" value="Thioredoxin-like"/>
    <property type="match status" value="1"/>
</dbReference>
<organism evidence="4 5">
    <name type="scientific">Orchesella dallaii</name>
    <dbReference type="NCBI Taxonomy" id="48710"/>
    <lineage>
        <taxon>Eukaryota</taxon>
        <taxon>Metazoa</taxon>
        <taxon>Ecdysozoa</taxon>
        <taxon>Arthropoda</taxon>
        <taxon>Hexapoda</taxon>
        <taxon>Collembola</taxon>
        <taxon>Entomobryomorpha</taxon>
        <taxon>Entomobryoidea</taxon>
        <taxon>Orchesellidae</taxon>
        <taxon>Orchesellinae</taxon>
        <taxon>Orchesella</taxon>
    </lineage>
</organism>
<evidence type="ECO:0000259" key="3">
    <source>
        <dbReference type="Pfam" id="PF00085"/>
    </source>
</evidence>
<dbReference type="CDD" id="cd02947">
    <property type="entry name" value="TRX_family"/>
    <property type="match status" value="1"/>
</dbReference>
<keyword evidence="5" id="KW-1185">Reference proteome</keyword>
<protein>
    <recommendedName>
        <fullName evidence="3">Thioredoxin domain-containing protein</fullName>
    </recommendedName>
</protein>
<feature type="signal peptide" evidence="2">
    <location>
        <begin position="1"/>
        <end position="32"/>
    </location>
</feature>
<dbReference type="InterPro" id="IPR013766">
    <property type="entry name" value="Thioredoxin_domain"/>
</dbReference>
<keyword evidence="2" id="KW-0732">Signal</keyword>
<accession>A0ABP1RR41</accession>
<comment type="similarity">
    <text evidence="1">Belongs to the thioredoxin family.</text>
</comment>
<comment type="caution">
    <text evidence="4">The sequence shown here is derived from an EMBL/GenBank/DDBJ whole genome shotgun (WGS) entry which is preliminary data.</text>
</comment>
<proteinExistence type="inferred from homology"/>
<dbReference type="Proteomes" id="UP001642540">
    <property type="component" value="Unassembled WGS sequence"/>
</dbReference>
<evidence type="ECO:0000313" key="5">
    <source>
        <dbReference type="Proteomes" id="UP001642540"/>
    </source>
</evidence>
<dbReference type="Gene3D" id="3.40.30.10">
    <property type="entry name" value="Glutaredoxin"/>
    <property type="match status" value="1"/>
</dbReference>
<gene>
    <name evidence="4" type="ORF">ODALV1_LOCUS25168</name>
</gene>
<sequence>MSRQSLVLTGAFATAVVLSTIVMVNSPTGVSAQGTKPTIVDIKTKLLFDVAVMKNKKTPYIVFYYSSSECIPCKWSLIPMIEKMIRRKGNKLNMAMVDFDKVPEFKEEHGVSEIPTIMVFYQGDVMDVVEGKNWGPIVKLINRAALLPETAV</sequence>
<reference evidence="4 5" key="1">
    <citation type="submission" date="2024-08" db="EMBL/GenBank/DDBJ databases">
        <authorList>
            <person name="Cucini C."/>
            <person name="Frati F."/>
        </authorList>
    </citation>
    <scope>NUCLEOTIDE SEQUENCE [LARGE SCALE GENOMIC DNA]</scope>
</reference>